<evidence type="ECO:0000256" key="4">
    <source>
        <dbReference type="ARBA" id="ARBA00022776"/>
    </source>
</evidence>
<evidence type="ECO:0000256" key="5">
    <source>
        <dbReference type="ARBA" id="ARBA00023306"/>
    </source>
</evidence>
<protein>
    <recommendedName>
        <fullName evidence="2">Protein aurora borealis</fullName>
    </recommendedName>
</protein>
<dbReference type="WBParaSite" id="PSAMB.scaffold5006size12907.g25745.t1">
    <property type="protein sequence ID" value="PSAMB.scaffold5006size12907.g25745.t1"/>
    <property type="gene ID" value="PSAMB.scaffold5006size12907.g25745"/>
</dbReference>
<name>A0A914WVL4_9BILA</name>
<dbReference type="GO" id="GO:0005634">
    <property type="term" value="C:nucleus"/>
    <property type="evidence" value="ECO:0007669"/>
    <property type="project" value="TreeGrafter"/>
</dbReference>
<keyword evidence="3" id="KW-0132">Cell division</keyword>
<evidence type="ECO:0000313" key="7">
    <source>
        <dbReference type="Proteomes" id="UP000887566"/>
    </source>
</evidence>
<dbReference type="AlphaFoldDB" id="A0A914WVL4"/>
<dbReference type="GO" id="GO:0060236">
    <property type="term" value="P:regulation of mitotic spindle organization"/>
    <property type="evidence" value="ECO:0007669"/>
    <property type="project" value="TreeGrafter"/>
</dbReference>
<dbReference type="GO" id="GO:0051301">
    <property type="term" value="P:cell division"/>
    <property type="evidence" value="ECO:0007669"/>
    <property type="project" value="UniProtKB-KW"/>
</dbReference>
<dbReference type="PANTHER" id="PTHR14728">
    <property type="entry name" value="PROTEIN AURORA BOREALIS"/>
    <property type="match status" value="1"/>
</dbReference>
<sequence length="415" mass="45555">MDSPESMSITKDQPMTMESEMKIRRERLYCLTTPKALMNSTRNDEPVFRSPIGAAGSLLEDSDREEELSSVNGGQCDRKIENSEWELYGSLSDALLSGDKGYSTTGSSAQSHNTTNNPFVSRLLENLHTSTFSPSVFKTAVSPNNEDTPERPEQFRWSIDHMAVLHPADIDEFAVDQPHDQQDSATEARLHTAIEHFWASQAQVAPSPEWADGQKQSAMTMGEAERRNALIETPDATSTAMKRRPPLGMRQRMVDKSPLVRCSSLLRTSSVSSPPPAVRSKESQTVLTFPPSVDLVALLGGCFQYHEADNGEGEAEEAAFAANLSMNTLRRKLFAADENGQSSQSMPSSSRHLQDSAYVSHDVGTPPLFSDAEEDEDLIEDGDIELDFGDGFGGRKRTGSDLSSPELSPIKTDCD</sequence>
<organism evidence="7 8">
    <name type="scientific">Plectus sambesii</name>
    <dbReference type="NCBI Taxonomy" id="2011161"/>
    <lineage>
        <taxon>Eukaryota</taxon>
        <taxon>Metazoa</taxon>
        <taxon>Ecdysozoa</taxon>
        <taxon>Nematoda</taxon>
        <taxon>Chromadorea</taxon>
        <taxon>Plectida</taxon>
        <taxon>Plectina</taxon>
        <taxon>Plectoidea</taxon>
        <taxon>Plectidae</taxon>
        <taxon>Plectus</taxon>
    </lineage>
</organism>
<dbReference type="InterPro" id="IPR023252">
    <property type="entry name" value="Aurora_borealis_protein"/>
</dbReference>
<feature type="region of interest" description="Disordered" evidence="6">
    <location>
        <begin position="1"/>
        <end position="20"/>
    </location>
</feature>
<feature type="compositionally biased region" description="Polar residues" evidence="6">
    <location>
        <begin position="1"/>
        <end position="13"/>
    </location>
</feature>
<keyword evidence="5" id="KW-0131">Cell cycle</keyword>
<dbReference type="GO" id="GO:0007088">
    <property type="term" value="P:regulation of mitotic nuclear division"/>
    <property type="evidence" value="ECO:0007669"/>
    <property type="project" value="TreeGrafter"/>
</dbReference>
<dbReference type="Pfam" id="PF15280">
    <property type="entry name" value="BORA_N"/>
    <property type="match status" value="1"/>
</dbReference>
<evidence type="ECO:0000313" key="8">
    <source>
        <dbReference type="WBParaSite" id="PSAMB.scaffold5006size12907.g25745.t1"/>
    </source>
</evidence>
<evidence type="ECO:0000256" key="2">
    <source>
        <dbReference type="ARBA" id="ARBA00020055"/>
    </source>
</evidence>
<dbReference type="GO" id="GO:0005737">
    <property type="term" value="C:cytoplasm"/>
    <property type="evidence" value="ECO:0007669"/>
    <property type="project" value="TreeGrafter"/>
</dbReference>
<dbReference type="GO" id="GO:0019901">
    <property type="term" value="F:protein kinase binding"/>
    <property type="evidence" value="ECO:0007669"/>
    <property type="project" value="TreeGrafter"/>
</dbReference>
<evidence type="ECO:0000256" key="1">
    <source>
        <dbReference type="ARBA" id="ARBA00010963"/>
    </source>
</evidence>
<keyword evidence="4" id="KW-0498">Mitosis</keyword>
<comment type="similarity">
    <text evidence="1">Belongs to the BORA family.</text>
</comment>
<evidence type="ECO:0000256" key="3">
    <source>
        <dbReference type="ARBA" id="ARBA00022618"/>
    </source>
</evidence>
<feature type="compositionally biased region" description="Low complexity" evidence="6">
    <location>
        <begin position="341"/>
        <end position="350"/>
    </location>
</feature>
<feature type="region of interest" description="Disordered" evidence="6">
    <location>
        <begin position="337"/>
        <end position="415"/>
    </location>
</feature>
<accession>A0A914WVL4</accession>
<evidence type="ECO:0000256" key="6">
    <source>
        <dbReference type="SAM" id="MobiDB-lite"/>
    </source>
</evidence>
<dbReference type="Proteomes" id="UP000887566">
    <property type="component" value="Unplaced"/>
</dbReference>
<feature type="region of interest" description="Disordered" evidence="6">
    <location>
        <begin position="56"/>
        <end position="75"/>
    </location>
</feature>
<reference evidence="8" key="1">
    <citation type="submission" date="2022-11" db="UniProtKB">
        <authorList>
            <consortium name="WormBaseParasite"/>
        </authorList>
    </citation>
    <scope>IDENTIFICATION</scope>
</reference>
<keyword evidence="7" id="KW-1185">Reference proteome</keyword>
<proteinExistence type="inferred from homology"/>
<dbReference type="PANTHER" id="PTHR14728:SF2">
    <property type="entry name" value="PROTEIN AURORA BOREALIS"/>
    <property type="match status" value="1"/>
</dbReference>
<feature type="compositionally biased region" description="Acidic residues" evidence="6">
    <location>
        <begin position="371"/>
        <end position="388"/>
    </location>
</feature>